<evidence type="ECO:0000259" key="1">
    <source>
        <dbReference type="Pfam" id="PF09995"/>
    </source>
</evidence>
<feature type="domain" description="ER-bound oxygenase mpaB/mpaB'/Rubber oxygenase catalytic" evidence="1">
    <location>
        <begin position="49"/>
        <end position="269"/>
    </location>
</feature>
<dbReference type="GO" id="GO:0016491">
    <property type="term" value="F:oxidoreductase activity"/>
    <property type="evidence" value="ECO:0007669"/>
    <property type="project" value="UniProtKB-KW"/>
</dbReference>
<dbReference type="PANTHER" id="PTHR36151">
    <property type="entry name" value="BLR2777 PROTEIN"/>
    <property type="match status" value="1"/>
</dbReference>
<organism evidence="2 3">
    <name type="scientific">Ornithinimicrobium kibberense</name>
    <dbReference type="NCBI Taxonomy" id="282060"/>
    <lineage>
        <taxon>Bacteria</taxon>
        <taxon>Bacillati</taxon>
        <taxon>Actinomycetota</taxon>
        <taxon>Actinomycetes</taxon>
        <taxon>Micrococcales</taxon>
        <taxon>Ornithinimicrobiaceae</taxon>
        <taxon>Ornithinimicrobium</taxon>
    </lineage>
</organism>
<proteinExistence type="predicted"/>
<dbReference type="InterPro" id="IPR018713">
    <property type="entry name" value="MPAB/Lcp_cat_dom"/>
</dbReference>
<sequence length="292" mass="31246">MHGSPLGRVQGALGSALRARVAGDDARERARVIWQTPGERWFTPADPVWRVHADAAMFPGGVAALLLQMLHPMAMAGVAGHSGYRSDPWGRLQRTSTYLAATTFGTVEHATATIAQVRAVHERVRGKDAFGRPYRASDPHLLMWVHVAEAVSFLRAHQAYAAAPLTAAEADTYVAQAGVSARLLGVLDPPTDVAGLEAVLEGFRPELETTPAARDAARFLLAEPPLPVASRPGYWAIAAGGVALLEPWARQMLDLPASPRLSRSVLRPVGRISTAGVRWAMAGVQEERQPAA</sequence>
<accession>A0ABV5V4H3</accession>
<dbReference type="Pfam" id="PF09995">
    <property type="entry name" value="MPAB_Lcp_cat"/>
    <property type="match status" value="1"/>
</dbReference>
<keyword evidence="3" id="KW-1185">Reference proteome</keyword>
<evidence type="ECO:0000313" key="2">
    <source>
        <dbReference type="EMBL" id="MFB9732725.1"/>
    </source>
</evidence>
<dbReference type="PANTHER" id="PTHR36151:SF3">
    <property type="entry name" value="ER-BOUND OXYGENASE MPAB_MPAB'_RUBBER OXYGENASE CATALYTIC DOMAIN-CONTAINING PROTEIN"/>
    <property type="match status" value="1"/>
</dbReference>
<protein>
    <submittedName>
        <fullName evidence="2">Oxygenase MpaB family protein</fullName>
        <ecNumber evidence="2">1.-.-.-</ecNumber>
    </submittedName>
</protein>
<dbReference type="Proteomes" id="UP001589613">
    <property type="component" value="Unassembled WGS sequence"/>
</dbReference>
<comment type="caution">
    <text evidence="2">The sequence shown here is derived from an EMBL/GenBank/DDBJ whole genome shotgun (WGS) entry which is preliminary data.</text>
</comment>
<keyword evidence="2" id="KW-0560">Oxidoreductase</keyword>
<dbReference type="RefSeq" id="WP_141338908.1">
    <property type="nucleotide sequence ID" value="NZ_JBHMAX010000022.1"/>
</dbReference>
<evidence type="ECO:0000313" key="3">
    <source>
        <dbReference type="Proteomes" id="UP001589613"/>
    </source>
</evidence>
<dbReference type="EC" id="1.-.-.-" evidence="2"/>
<name>A0ABV5V4H3_9MICO</name>
<reference evidence="2 3" key="1">
    <citation type="submission" date="2024-09" db="EMBL/GenBank/DDBJ databases">
        <authorList>
            <person name="Sun Q."/>
            <person name="Mori K."/>
        </authorList>
    </citation>
    <scope>NUCLEOTIDE SEQUENCE [LARGE SCALE GENOMIC DNA]</scope>
    <source>
        <strain evidence="2 3">JCM 12763</strain>
    </source>
</reference>
<gene>
    <name evidence="2" type="ORF">ACFFN0_11800</name>
</gene>
<dbReference type="EMBL" id="JBHMAX010000022">
    <property type="protein sequence ID" value="MFB9732725.1"/>
    <property type="molecule type" value="Genomic_DNA"/>
</dbReference>